<reference evidence="6" key="1">
    <citation type="journal article" date="2020" name="Stud. Mycol.">
        <title>101 Dothideomycetes genomes: A test case for predicting lifestyles and emergence of pathogens.</title>
        <authorList>
            <person name="Haridas S."/>
            <person name="Albert R."/>
            <person name="Binder M."/>
            <person name="Bloem J."/>
            <person name="LaButti K."/>
            <person name="Salamov A."/>
            <person name="Andreopoulos B."/>
            <person name="Baker S."/>
            <person name="Barry K."/>
            <person name="Bills G."/>
            <person name="Bluhm B."/>
            <person name="Cannon C."/>
            <person name="Castanera R."/>
            <person name="Culley D."/>
            <person name="Daum C."/>
            <person name="Ezra D."/>
            <person name="Gonzalez J."/>
            <person name="Henrissat B."/>
            <person name="Kuo A."/>
            <person name="Liang C."/>
            <person name="Lipzen A."/>
            <person name="Lutzoni F."/>
            <person name="Magnuson J."/>
            <person name="Mondo S."/>
            <person name="Nolan M."/>
            <person name="Ohm R."/>
            <person name="Pangilinan J."/>
            <person name="Park H.-J."/>
            <person name="Ramirez L."/>
            <person name="Alfaro M."/>
            <person name="Sun H."/>
            <person name="Tritt A."/>
            <person name="Yoshinaga Y."/>
            <person name="Zwiers L.-H."/>
            <person name="Turgeon B."/>
            <person name="Goodwin S."/>
            <person name="Spatafora J."/>
            <person name="Crous P."/>
            <person name="Grigoriev I."/>
        </authorList>
    </citation>
    <scope>NUCLEOTIDE SEQUENCE [LARGE SCALE GENOMIC DNA]</scope>
    <source>
        <strain evidence="6">CBS 304.66</strain>
    </source>
</reference>
<feature type="region of interest" description="Disordered" evidence="3">
    <location>
        <begin position="250"/>
        <end position="328"/>
    </location>
</feature>
<dbReference type="CDD" id="cd12400">
    <property type="entry name" value="RRM_Nop6"/>
    <property type="match status" value="1"/>
</dbReference>
<dbReference type="Pfam" id="PF00076">
    <property type="entry name" value="RRM_1"/>
    <property type="match status" value="1"/>
</dbReference>
<feature type="compositionally biased region" description="Basic and acidic residues" evidence="3">
    <location>
        <begin position="268"/>
        <end position="302"/>
    </location>
</feature>
<accession>A0A9P4TS43</accession>
<dbReference type="SMART" id="SM00360">
    <property type="entry name" value="RRM"/>
    <property type="match status" value="1"/>
</dbReference>
<gene>
    <name evidence="5" type="ORF">CC78DRAFT_611043</name>
</gene>
<protein>
    <recommendedName>
        <fullName evidence="4">RRM domain-containing protein</fullName>
    </recommendedName>
</protein>
<dbReference type="GO" id="GO:0019843">
    <property type="term" value="F:rRNA binding"/>
    <property type="evidence" value="ECO:0007669"/>
    <property type="project" value="TreeGrafter"/>
</dbReference>
<feature type="compositionally biased region" description="Basic residues" evidence="3">
    <location>
        <begin position="1"/>
        <end position="11"/>
    </location>
</feature>
<dbReference type="Proteomes" id="UP000800093">
    <property type="component" value="Unassembled WGS sequence"/>
</dbReference>
<feature type="compositionally biased region" description="Basic residues" evidence="3">
    <location>
        <begin position="105"/>
        <end position="117"/>
    </location>
</feature>
<feature type="compositionally biased region" description="Polar residues" evidence="3">
    <location>
        <begin position="145"/>
        <end position="154"/>
    </location>
</feature>
<evidence type="ECO:0000313" key="6">
    <source>
        <dbReference type="Proteomes" id="UP000800093"/>
    </source>
</evidence>
<dbReference type="PROSITE" id="PS50102">
    <property type="entry name" value="RRM"/>
    <property type="match status" value="1"/>
</dbReference>
<feature type="compositionally biased region" description="Basic and acidic residues" evidence="3">
    <location>
        <begin position="44"/>
        <end position="62"/>
    </location>
</feature>
<feature type="compositionally biased region" description="Polar residues" evidence="3">
    <location>
        <begin position="22"/>
        <end position="36"/>
    </location>
</feature>
<evidence type="ECO:0000256" key="3">
    <source>
        <dbReference type="SAM" id="MobiDB-lite"/>
    </source>
</evidence>
<dbReference type="Gene3D" id="3.30.70.330">
    <property type="match status" value="1"/>
</dbReference>
<dbReference type="EMBL" id="ML986578">
    <property type="protein sequence ID" value="KAF2271000.1"/>
    <property type="molecule type" value="Genomic_DNA"/>
</dbReference>
<dbReference type="InterPro" id="IPR000504">
    <property type="entry name" value="RRM_dom"/>
</dbReference>
<dbReference type="PANTHER" id="PTHR23236:SF51">
    <property type="entry name" value="NUCLEOLAR PROTEIN 6"/>
    <property type="match status" value="1"/>
</dbReference>
<dbReference type="SUPFAM" id="SSF54928">
    <property type="entry name" value="RNA-binding domain, RBD"/>
    <property type="match status" value="1"/>
</dbReference>
<dbReference type="AlphaFoldDB" id="A0A9P4TS43"/>
<dbReference type="PANTHER" id="PTHR23236">
    <property type="entry name" value="EUKARYOTIC TRANSLATION INITIATION FACTOR 4B/4H"/>
    <property type="match status" value="1"/>
</dbReference>
<evidence type="ECO:0000313" key="5">
    <source>
        <dbReference type="EMBL" id="KAF2271000.1"/>
    </source>
</evidence>
<dbReference type="GO" id="GO:0042274">
    <property type="term" value="P:ribosomal small subunit biogenesis"/>
    <property type="evidence" value="ECO:0007669"/>
    <property type="project" value="TreeGrafter"/>
</dbReference>
<dbReference type="GO" id="GO:0005730">
    <property type="term" value="C:nucleolus"/>
    <property type="evidence" value="ECO:0007669"/>
    <property type="project" value="TreeGrafter"/>
</dbReference>
<feature type="domain" description="RRM" evidence="4">
    <location>
        <begin position="171"/>
        <end position="254"/>
    </location>
</feature>
<dbReference type="InterPro" id="IPR035979">
    <property type="entry name" value="RBD_domain_sf"/>
</dbReference>
<evidence type="ECO:0000256" key="2">
    <source>
        <dbReference type="PROSITE-ProRule" id="PRU00176"/>
    </source>
</evidence>
<comment type="caution">
    <text evidence="5">The sequence shown here is derived from an EMBL/GenBank/DDBJ whole genome shotgun (WGS) entry which is preliminary data.</text>
</comment>
<feature type="compositionally biased region" description="Low complexity" evidence="3">
    <location>
        <begin position="313"/>
        <end position="324"/>
    </location>
</feature>
<organism evidence="5 6">
    <name type="scientific">Lojkania enalia</name>
    <dbReference type="NCBI Taxonomy" id="147567"/>
    <lineage>
        <taxon>Eukaryota</taxon>
        <taxon>Fungi</taxon>
        <taxon>Dikarya</taxon>
        <taxon>Ascomycota</taxon>
        <taxon>Pezizomycotina</taxon>
        <taxon>Dothideomycetes</taxon>
        <taxon>Pleosporomycetidae</taxon>
        <taxon>Pleosporales</taxon>
        <taxon>Pleosporales incertae sedis</taxon>
        <taxon>Lojkania</taxon>
    </lineage>
</organism>
<dbReference type="OrthoDB" id="167718at2759"/>
<feature type="region of interest" description="Disordered" evidence="3">
    <location>
        <begin position="1"/>
        <end position="166"/>
    </location>
</feature>
<dbReference type="InterPro" id="IPR012677">
    <property type="entry name" value="Nucleotide-bd_a/b_plait_sf"/>
</dbReference>
<evidence type="ECO:0000256" key="1">
    <source>
        <dbReference type="ARBA" id="ARBA00022884"/>
    </source>
</evidence>
<dbReference type="InterPro" id="IPR034228">
    <property type="entry name" value="Nop6_RRM"/>
</dbReference>
<sequence>MARKKHPRRKDKPAGAQVPGATPNSNESSSQVAMDSNNKKRKRRDGDPDKEAKSVKKPRDGSSGEATALGVLEEKEPVEDTTFQQDFIPFEDEPAKKAHQLNPPKGKKKNSKPKKGVKPSEQQAALEAIEEPMAQSNRAEALPSDDQNTATEGNTPADAPVDAQTAKKDRFIVFVGNLPFSATKEQMETHFAKVAPSSVRIQTYKESGKCRGFGFLEFERFDRMETCLKKYNHSMFPDARKKEGRKINIELTAGGGGNNASRKSKIQAKNDKLANERQHDREKRDEIEAKQAERKEKKEVRQKYGKGRKKVQEAPAPVEAVDAESGMHPSRLARMQEPAIHNWQPTRTRF</sequence>
<dbReference type="FunFam" id="3.30.70.330:FF:000376">
    <property type="entry name" value="Putative RNA binding protein"/>
    <property type="match status" value="1"/>
</dbReference>
<keyword evidence="1 2" id="KW-0694">RNA-binding</keyword>
<evidence type="ECO:0000259" key="4">
    <source>
        <dbReference type="PROSITE" id="PS50102"/>
    </source>
</evidence>
<proteinExistence type="predicted"/>
<keyword evidence="6" id="KW-1185">Reference proteome</keyword>
<name>A0A9P4TS43_9PLEO</name>